<dbReference type="PANTHER" id="PTHR15593:SF1">
    <property type="entry name" value="PHOSPHOINOSITIDE 3-KINASE REGULATORY SUBUNIT 6"/>
    <property type="match status" value="1"/>
</dbReference>
<evidence type="ECO:0000256" key="1">
    <source>
        <dbReference type="SAM" id="MobiDB-lite"/>
    </source>
</evidence>
<dbReference type="GO" id="GO:0046935">
    <property type="term" value="F:1-phosphatidylinositol-3-kinase regulator activity"/>
    <property type="evidence" value="ECO:0007669"/>
    <property type="project" value="InterPro"/>
</dbReference>
<dbReference type="Proteomes" id="UP000694551">
    <property type="component" value="Unplaced"/>
</dbReference>
<sequence>SSGSDVNAASQRVISAATVLRSPDSSMKWMLRWTLHKKIDQNPSNSSILVRILVKELERAERGDFRHYIIPLLHTLMYTLIKAPCISDELCGRVYDFCKKLLTLPKPFCTIGLDYAIRLKMERTLLGPALMSVTGSPRLISLFFHPPAPRRIFIFADPELLSEAICNALVTDTEAAQVSQSPRACMCYVIIHAMQAALGEGCDINSLKASSQGGRAPGAQHGRSQPVSEAPVGVEALVWENCSCVLQASLFPPGDAPVGGLQGTPLPNPNISFHLWTEDDQLWKELVLFIRPLSQSCEPDCLSQDLDNFEIQDIISDCECCEQTRFSVLSTDSGIERDLPVALEESYAPCSTETEQSRLHRKGGIKKKLSPLESVTFLQAGCNGPGVKSPAKLQRRPGIPPEPAGPLQRLHTARIVLLGDDRILGRLAQAYHSLRKRETRRVFLTPRLNLQFYYVPVVTGQPNTLAVMVNELCEVAGYLGRVDPWYKSNINTLCHMIPKLATMPSSPSKHLVTDLFITDVIAYYVRMGIQPVCFQVYAVKVGATSPEPAEDVFLTEMRTQVQESISYRGVCVPPCRVLQQGLPPWAGLLNRAKELAMSLRSTGLVMKAIPANEAEDLMCLNVNITEVVRINNLSGRSFSAVANKLKTCNIKIRSTEQRPFTVCLDKDSRRAYRNVISVEVSPCLEPSYCLQKTRTMKFNLHETEDVGLVKYMPKSLLLPINTFAGVIQ</sequence>
<evidence type="ECO:0000313" key="2">
    <source>
        <dbReference type="Ensembl" id="ENSSOCP00000006890.1"/>
    </source>
</evidence>
<protein>
    <submittedName>
        <fullName evidence="2">Phosphoinositide-3-kinase regulatory subunit 6</fullName>
    </submittedName>
</protein>
<keyword evidence="3" id="KW-1185">Reference proteome</keyword>
<dbReference type="GO" id="GO:0007186">
    <property type="term" value="P:G protein-coupled receptor signaling pathway"/>
    <property type="evidence" value="ECO:0007669"/>
    <property type="project" value="TreeGrafter"/>
</dbReference>
<reference evidence="2" key="2">
    <citation type="submission" date="2025-09" db="UniProtKB">
        <authorList>
            <consortium name="Ensembl"/>
        </authorList>
    </citation>
    <scope>IDENTIFICATION</scope>
</reference>
<name>A0A8D0KT63_STROC</name>
<dbReference type="GO" id="GO:0005944">
    <property type="term" value="C:phosphatidylinositol 3-kinase complex, class IB"/>
    <property type="evidence" value="ECO:0007669"/>
    <property type="project" value="InterPro"/>
</dbReference>
<reference evidence="2" key="1">
    <citation type="submission" date="2025-08" db="UniProtKB">
        <authorList>
            <consortium name="Ensembl"/>
        </authorList>
    </citation>
    <scope>IDENTIFICATION</scope>
</reference>
<dbReference type="Pfam" id="PF10486">
    <property type="entry name" value="PI3K_1B_p101"/>
    <property type="match status" value="4"/>
</dbReference>
<proteinExistence type="predicted"/>
<dbReference type="Ensembl" id="ENSSOCT00000007062.1">
    <property type="protein sequence ID" value="ENSSOCP00000006890.1"/>
    <property type="gene ID" value="ENSSOCG00000005024.1"/>
</dbReference>
<dbReference type="InterPro" id="IPR019522">
    <property type="entry name" value="PIK3R5/6"/>
</dbReference>
<organism evidence="2 3">
    <name type="scientific">Strix occidentalis caurina</name>
    <name type="common">northern spotted owl</name>
    <dbReference type="NCBI Taxonomy" id="311401"/>
    <lineage>
        <taxon>Eukaryota</taxon>
        <taxon>Metazoa</taxon>
        <taxon>Chordata</taxon>
        <taxon>Craniata</taxon>
        <taxon>Vertebrata</taxon>
        <taxon>Euteleostomi</taxon>
        <taxon>Archelosauria</taxon>
        <taxon>Archosauria</taxon>
        <taxon>Dinosauria</taxon>
        <taxon>Saurischia</taxon>
        <taxon>Theropoda</taxon>
        <taxon>Coelurosauria</taxon>
        <taxon>Aves</taxon>
        <taxon>Neognathae</taxon>
        <taxon>Neoaves</taxon>
        <taxon>Telluraves</taxon>
        <taxon>Strigiformes</taxon>
        <taxon>Strigidae</taxon>
        <taxon>Strix</taxon>
    </lineage>
</organism>
<feature type="region of interest" description="Disordered" evidence="1">
    <location>
        <begin position="386"/>
        <end position="405"/>
    </location>
</feature>
<dbReference type="PANTHER" id="PTHR15593">
    <property type="entry name" value="PHOSPHATIDYLINOSITOL 3-KINASE REGULATORY SUBUNIT"/>
    <property type="match status" value="1"/>
</dbReference>
<accession>A0A8D0KT63</accession>
<evidence type="ECO:0000313" key="3">
    <source>
        <dbReference type="Proteomes" id="UP000694551"/>
    </source>
</evidence>
<dbReference type="AlphaFoldDB" id="A0A8D0KT63"/>